<keyword evidence="3" id="KW-1185">Reference proteome</keyword>
<name>A0A816HEY6_ADIRI</name>
<dbReference type="EMBL" id="CAJNOR010017474">
    <property type="protein sequence ID" value="CAF1687379.1"/>
    <property type="molecule type" value="Genomic_DNA"/>
</dbReference>
<organism evidence="2 3">
    <name type="scientific">Adineta ricciae</name>
    <name type="common">Rotifer</name>
    <dbReference type="NCBI Taxonomy" id="249248"/>
    <lineage>
        <taxon>Eukaryota</taxon>
        <taxon>Metazoa</taxon>
        <taxon>Spiralia</taxon>
        <taxon>Gnathifera</taxon>
        <taxon>Rotifera</taxon>
        <taxon>Eurotatoria</taxon>
        <taxon>Bdelloidea</taxon>
        <taxon>Adinetida</taxon>
        <taxon>Adinetidae</taxon>
        <taxon>Adineta</taxon>
    </lineage>
</organism>
<protein>
    <submittedName>
        <fullName evidence="2">Uncharacterized protein</fullName>
    </submittedName>
</protein>
<feature type="compositionally biased region" description="Low complexity" evidence="1">
    <location>
        <begin position="10"/>
        <end position="25"/>
    </location>
</feature>
<evidence type="ECO:0000256" key="1">
    <source>
        <dbReference type="SAM" id="MobiDB-lite"/>
    </source>
</evidence>
<sequence>MTKAVSNGVPSTSISVSPLGSSSSQQNSAALNVTALNEYKNEVNSYAQVREYLMRFIPNLPITTSKSIQLQASAIVQLTETTNQLTRNTLTIAIDRCYKLTMALSSSTREMTPEDTSAIATLLIQCASNVLTAVSGPLQERMMVLDADFVRATSFPQDYDSDLELPWSNL</sequence>
<proteinExistence type="predicted"/>
<dbReference type="AlphaFoldDB" id="A0A816HEY6"/>
<evidence type="ECO:0000313" key="3">
    <source>
        <dbReference type="Proteomes" id="UP000663828"/>
    </source>
</evidence>
<evidence type="ECO:0000313" key="2">
    <source>
        <dbReference type="EMBL" id="CAF1687379.1"/>
    </source>
</evidence>
<feature type="region of interest" description="Disordered" evidence="1">
    <location>
        <begin position="1"/>
        <end position="25"/>
    </location>
</feature>
<feature type="non-terminal residue" evidence="2">
    <location>
        <position position="1"/>
    </location>
</feature>
<reference evidence="2" key="1">
    <citation type="submission" date="2021-02" db="EMBL/GenBank/DDBJ databases">
        <authorList>
            <person name="Nowell W R."/>
        </authorList>
    </citation>
    <scope>NUCLEOTIDE SEQUENCE</scope>
</reference>
<accession>A0A816HEY6</accession>
<dbReference type="Proteomes" id="UP000663828">
    <property type="component" value="Unassembled WGS sequence"/>
</dbReference>
<comment type="caution">
    <text evidence="2">The sequence shown here is derived from an EMBL/GenBank/DDBJ whole genome shotgun (WGS) entry which is preliminary data.</text>
</comment>
<gene>
    <name evidence="2" type="ORF">XAT740_LOCUS62371</name>
</gene>